<reference evidence="1" key="1">
    <citation type="journal article" date="2020" name="Nature">
        <title>Giant virus diversity and host interactions through global metagenomics.</title>
        <authorList>
            <person name="Schulz F."/>
            <person name="Roux S."/>
            <person name="Paez-Espino D."/>
            <person name="Jungbluth S."/>
            <person name="Walsh D.A."/>
            <person name="Denef V.J."/>
            <person name="McMahon K.D."/>
            <person name="Konstantinidis K.T."/>
            <person name="Eloe-Fadrosh E.A."/>
            <person name="Kyrpides N.C."/>
            <person name="Woyke T."/>
        </authorList>
    </citation>
    <scope>NUCLEOTIDE SEQUENCE</scope>
    <source>
        <strain evidence="1">GVMAG-M-3300027736-24</strain>
    </source>
</reference>
<dbReference type="AlphaFoldDB" id="A0A6C0JM56"/>
<proteinExistence type="predicted"/>
<protein>
    <submittedName>
        <fullName evidence="1">Uncharacterized protein</fullName>
    </submittedName>
</protein>
<organism evidence="1">
    <name type="scientific">viral metagenome</name>
    <dbReference type="NCBI Taxonomy" id="1070528"/>
    <lineage>
        <taxon>unclassified sequences</taxon>
        <taxon>metagenomes</taxon>
        <taxon>organismal metagenomes</taxon>
    </lineage>
</organism>
<name>A0A6C0JM56_9ZZZZ</name>
<sequence length="105" mass="12665">MALPSNVLRLISDYSKPVTRPNWRESKPIISVYTLYVRVYSRRNKDLLRYLIYRNIRDTEWFDQYWHIRRYGISSCCFKYGINIDDVIKLGIPGVPYEGHLYLNK</sequence>
<evidence type="ECO:0000313" key="1">
    <source>
        <dbReference type="EMBL" id="QHU05557.1"/>
    </source>
</evidence>
<accession>A0A6C0JM56</accession>
<dbReference type="EMBL" id="MN740417">
    <property type="protein sequence ID" value="QHU05557.1"/>
    <property type="molecule type" value="Genomic_DNA"/>
</dbReference>